<evidence type="ECO:0000313" key="3">
    <source>
        <dbReference type="EMBL" id="CAK0861863.1"/>
    </source>
</evidence>
<dbReference type="Proteomes" id="UP001189429">
    <property type="component" value="Unassembled WGS sequence"/>
</dbReference>
<feature type="non-terminal residue" evidence="3">
    <location>
        <position position="797"/>
    </location>
</feature>
<dbReference type="Gene3D" id="3.40.140.70">
    <property type="entry name" value="Ubiquitin-like modifier-activating enzyme ATG7 N-terminal domain"/>
    <property type="match status" value="1"/>
</dbReference>
<dbReference type="PANTHER" id="PTHR10953">
    <property type="entry name" value="UBIQUITIN-ACTIVATING ENZYME E1"/>
    <property type="match status" value="1"/>
</dbReference>
<comment type="caution">
    <text evidence="3">The sequence shown here is derived from an EMBL/GenBank/DDBJ whole genome shotgun (WGS) entry which is preliminary data.</text>
</comment>
<dbReference type="Pfam" id="PF16420">
    <property type="entry name" value="ATG7_N"/>
    <property type="match status" value="1"/>
</dbReference>
<proteinExistence type="predicted"/>
<protein>
    <recommendedName>
        <fullName evidence="5">Autophagy-related protein 7</fullName>
    </recommendedName>
</protein>
<sequence>MRRMVSAGGAMSHEVQALAGAAVDSRSFLAFSRARCAGTDIDRDASGADRRQTHLAVDRRTIAVNPTEPDWNGWEYYLGIEKREGGTGMAPSLRQHVASEMGKQAAIDRRLKQGTPCDDEVARTLGGGGWDGDKHRVHVALTYVADHVRLPRLSVAAQGIPGALAFRTVEKCLEGFAREGAHARVRGGFAAARVMAAGYPPGAAPAEQAAGTPLAFAPLEPAPDVGFWRELTRRKLDVLRLDDSPIPVCGAYEAFGERPKCLLLEDSFSSAPAFEGKALVRGDLKNFNTQEDFRAFLSGGARGERIVEATRALQEAIVSGAGLVQPHLLRPMLIVAFADLKKYHYAYTVSLPVLALPSKPWLAYRGPQGAEEFGLGREVLQSLSSRLARDAALAAAGVFLLVRSSTGEPWDVKPLGELTQLSSVSDEDLVVGFVDPSSGNCGWPLRNLLLALAHHRPGNHPILSFRDPHLASNGAGPIRSRVVFAHADPEAARLLLDGPPPAGAAAAGWSKIQTMDLTVFLDKRKIAADAVDLNVKLMKWRMLPELEPEKMRSLSVLLLGSGTLGCSVARTLMAWGVRKMTFLDNGRVSLSNPVRQSLFTHADAAASRPKAQAAAEAVLAVMPDAEVDHVELEIPMPGHPHQSAEALEKSVERLKGLVDSHDVVCMLTDSRESRWLPSLLVAASQQRALLQPEDGEHRGPPQQACGQVFGVAEAGDRPLHQAPMWQEFPVPKLLSVPPPPPNAQWRPPRGAVEELAGRPPPLGLTVALGFDSFLVSRQTYMDAPAACYFCNDVTAPA</sequence>
<evidence type="ECO:0008006" key="5">
    <source>
        <dbReference type="Google" id="ProtNLM"/>
    </source>
</evidence>
<evidence type="ECO:0000259" key="1">
    <source>
        <dbReference type="Pfam" id="PF00899"/>
    </source>
</evidence>
<reference evidence="3" key="1">
    <citation type="submission" date="2023-10" db="EMBL/GenBank/DDBJ databases">
        <authorList>
            <person name="Chen Y."/>
            <person name="Shah S."/>
            <person name="Dougan E. K."/>
            <person name="Thang M."/>
            <person name="Chan C."/>
        </authorList>
    </citation>
    <scope>NUCLEOTIDE SEQUENCE [LARGE SCALE GENOMIC DNA]</scope>
</reference>
<dbReference type="EMBL" id="CAUYUJ010016102">
    <property type="protein sequence ID" value="CAK0861863.1"/>
    <property type="molecule type" value="Genomic_DNA"/>
</dbReference>
<dbReference type="InterPro" id="IPR042523">
    <property type="entry name" value="Atg7_N_2"/>
</dbReference>
<feature type="domain" description="THIF-type NAD/FAD binding fold" evidence="1">
    <location>
        <begin position="539"/>
        <end position="680"/>
    </location>
</feature>
<dbReference type="PANTHER" id="PTHR10953:SF3">
    <property type="entry name" value="UBIQUITIN-LIKE MODIFIER-ACTIVATING ENZYME ATG7"/>
    <property type="match status" value="1"/>
</dbReference>
<accession>A0ABN9UPI5</accession>
<dbReference type="InterPro" id="IPR000594">
    <property type="entry name" value="ThiF_NAD_FAD-bd"/>
</dbReference>
<organism evidence="3 4">
    <name type="scientific">Prorocentrum cordatum</name>
    <dbReference type="NCBI Taxonomy" id="2364126"/>
    <lineage>
        <taxon>Eukaryota</taxon>
        <taxon>Sar</taxon>
        <taxon>Alveolata</taxon>
        <taxon>Dinophyceae</taxon>
        <taxon>Prorocentrales</taxon>
        <taxon>Prorocentraceae</taxon>
        <taxon>Prorocentrum</taxon>
    </lineage>
</organism>
<dbReference type="InterPro" id="IPR035985">
    <property type="entry name" value="Ubiquitin-activating_enz"/>
</dbReference>
<gene>
    <name evidence="3" type="ORF">PCOR1329_LOCUS50417</name>
</gene>
<dbReference type="Gene3D" id="3.40.50.720">
    <property type="entry name" value="NAD(P)-binding Rossmann-like Domain"/>
    <property type="match status" value="1"/>
</dbReference>
<evidence type="ECO:0000313" key="4">
    <source>
        <dbReference type="Proteomes" id="UP001189429"/>
    </source>
</evidence>
<dbReference type="Pfam" id="PF00899">
    <property type="entry name" value="ThiF"/>
    <property type="match status" value="1"/>
</dbReference>
<dbReference type="Gene3D" id="3.40.140.100">
    <property type="entry name" value="Ubiquitin-like modifier-activating enzyme ATG7 C-terminal domain"/>
    <property type="match status" value="1"/>
</dbReference>
<keyword evidence="4" id="KW-1185">Reference proteome</keyword>
<name>A0ABN9UPI5_9DINO</name>
<evidence type="ECO:0000259" key="2">
    <source>
        <dbReference type="Pfam" id="PF16420"/>
    </source>
</evidence>
<dbReference type="InterPro" id="IPR045886">
    <property type="entry name" value="ThiF/MoeB/HesA"/>
</dbReference>
<dbReference type="SUPFAM" id="SSF69572">
    <property type="entry name" value="Activating enzymes of the ubiquitin-like proteins"/>
    <property type="match status" value="1"/>
</dbReference>
<feature type="domain" description="Ubiquitin-like modifier-activating enzyme Atg7 N-terminal" evidence="2">
    <location>
        <begin position="214"/>
        <end position="512"/>
    </location>
</feature>
<dbReference type="InterPro" id="IPR042522">
    <property type="entry name" value="Atg7_N_1"/>
</dbReference>
<dbReference type="InterPro" id="IPR032197">
    <property type="entry name" value="Atg7_N"/>
</dbReference>